<dbReference type="EMBL" id="AUPL01001753">
    <property type="protein sequence ID" value="ESL10514.1"/>
    <property type="molecule type" value="Genomic_DNA"/>
</dbReference>
<evidence type="ECO:0000256" key="1">
    <source>
        <dbReference type="ARBA" id="ARBA00026139"/>
    </source>
</evidence>
<comment type="catalytic activity">
    <reaction evidence="4">
        <text>DNA(n) + a 2'-deoxyribonucleoside 5'-triphosphate = DNA(n+1) + diphosphate</text>
        <dbReference type="Rhea" id="RHEA:22508"/>
        <dbReference type="Rhea" id="RHEA-COMP:17339"/>
        <dbReference type="Rhea" id="RHEA-COMP:17340"/>
        <dbReference type="ChEBI" id="CHEBI:33019"/>
        <dbReference type="ChEBI" id="CHEBI:61560"/>
        <dbReference type="ChEBI" id="CHEBI:173112"/>
        <dbReference type="EC" id="2.7.7.7"/>
    </reaction>
    <physiologicalReaction direction="left-to-right" evidence="4">
        <dbReference type="Rhea" id="RHEA:22509"/>
    </physiologicalReaction>
</comment>
<evidence type="ECO:0000256" key="3">
    <source>
        <dbReference type="ARBA" id="ARBA00044768"/>
    </source>
</evidence>
<dbReference type="PANTHER" id="PTHR31399:SF0">
    <property type="entry name" value="DNA-DIRECTED PRIMASE_POLYMERASE PROTEIN"/>
    <property type="match status" value="1"/>
</dbReference>
<comment type="catalytic activity">
    <reaction evidence="2">
        <text>ssDNA + n NTP = ssDNA/pppN(pN)n-1 hybrid + (n-1) diphosphate.</text>
        <dbReference type="EC" id="2.7.7.102"/>
    </reaction>
</comment>
<evidence type="ECO:0000256" key="2">
    <source>
        <dbReference type="ARBA" id="ARBA00044677"/>
    </source>
</evidence>
<proteinExistence type="predicted"/>
<dbReference type="Pfam" id="PF03121">
    <property type="entry name" value="Herpes_UL52"/>
    <property type="match status" value="1"/>
</dbReference>
<dbReference type="GO" id="GO:0042276">
    <property type="term" value="P:error-prone translesion synthesis"/>
    <property type="evidence" value="ECO:0007669"/>
    <property type="project" value="InterPro"/>
</dbReference>
<sequence>MCWRLREEERSGGIEFRNLCETAGAPMLWCRSTFVTHFGGDDCQVFPTQQKLFDFIDARGEEQREAQGAASPAKWLPFGIEFPSEEEVTRELASRALRASAAANPTPCVGGDVGGRLFCKRARRRNDGDAWETEDAAEPLSAAKRQRRAVLREDYAVLYGATPLSSQTRMFLAVTVAGLTRVMREIEPLQQHLYELICEGSPCHLYFDVERERDYSAWRRVVNLVDADADAAAEWGVAESVMKECRGAAKYMAALSTAVWQPPRCCAWNCRLRADNSQTTTVLLAELRRFLCSAYPALIIAPDLEKHWGCEGGDGRSRPSEEDNTAPPLGPGVEVIIMRSVNAGETEGGHAGKFSQHYVVKFEGRWFNSNADVGRLVGPFVDYLYERARTDPRVHVALFYHDVPKEFAVLPPAQPSRHLPFLPLRCVIDTAVYSRNRMLRCLGSCKLHKRSILTVERHVPANGSTGTGTTMVDAVALLDSLVTLQVGHRGVILIPPTAAGTVGALMPDEGCVYGGARTRLLRDVDITRYDALARHVAQEWSAVGGALCRVSSVRQRGERYLQLLLEGSRYCGNVTRQHLSNNVYVTVDLQQRVWAQKCFDPDCASYRSAPRAIPAAVLPTDRHDWTNETQTAALASHALLRTTFQPP</sequence>
<comment type="caution">
    <text evidence="5">The sequence shown here is derived from an EMBL/GenBank/DDBJ whole genome shotgun (WGS) entry which is preliminary data.</text>
</comment>
<reference evidence="5 6" key="1">
    <citation type="submission" date="2013-07" db="EMBL/GenBank/DDBJ databases">
        <authorList>
            <person name="Stoco P.H."/>
            <person name="Wagner G."/>
            <person name="Gerber A."/>
            <person name="Zaha A."/>
            <person name="Thompson C."/>
            <person name="Bartholomeu D.C."/>
            <person name="Luckemeyer D.D."/>
            <person name="Bahia D."/>
            <person name="Loreto E."/>
            <person name="Prestes E.B."/>
            <person name="Lima F.M."/>
            <person name="Rodrigues-Luiz G."/>
            <person name="Vallejo G.A."/>
            <person name="Filho J.F."/>
            <person name="Monteiro K.M."/>
            <person name="Tyler K.M."/>
            <person name="de Almeida L.G."/>
            <person name="Ortiz M.F."/>
            <person name="Siervo M.A."/>
            <person name="de Moraes M.H."/>
            <person name="Cunha O.L."/>
            <person name="Mendonca-Neto R."/>
            <person name="Silva R."/>
            <person name="Teixeira S.M."/>
            <person name="Murta S.M."/>
            <person name="Sincero T.C."/>
            <person name="Mendes T.A."/>
            <person name="Urmenyi T.P."/>
            <person name="Silva V.G."/>
            <person name="da Rocha W.D."/>
            <person name="Andersson B."/>
            <person name="Romanha A.J."/>
            <person name="Steindel M."/>
            <person name="de Vasconcelos A.T."/>
            <person name="Grisard E.C."/>
        </authorList>
    </citation>
    <scope>NUCLEOTIDE SEQUENCE [LARGE SCALE GENOMIC DNA]</scope>
    <source>
        <strain evidence="5 6">SC58</strain>
    </source>
</reference>
<evidence type="ECO:0000313" key="6">
    <source>
        <dbReference type="Proteomes" id="UP000031737"/>
    </source>
</evidence>
<accession>A0A061J6M4</accession>
<dbReference type="Proteomes" id="UP000031737">
    <property type="component" value="Unassembled WGS sequence"/>
</dbReference>
<dbReference type="AlphaFoldDB" id="A0A061J6M4"/>
<dbReference type="GO" id="GO:0031297">
    <property type="term" value="P:replication fork processing"/>
    <property type="evidence" value="ECO:0007669"/>
    <property type="project" value="TreeGrafter"/>
</dbReference>
<dbReference type="OrthoDB" id="5988181at2759"/>
<dbReference type="PANTHER" id="PTHR31399">
    <property type="entry name" value="DNA-DIRECTED PRIMASE / POLYMERASE PROTEIN"/>
    <property type="match status" value="1"/>
</dbReference>
<dbReference type="VEuPathDB" id="TriTrypDB:TRSC58_01753"/>
<gene>
    <name evidence="5" type="ORF">TRSC58_01753</name>
</gene>
<dbReference type="GO" id="GO:0005759">
    <property type="term" value="C:mitochondrial matrix"/>
    <property type="evidence" value="ECO:0007669"/>
    <property type="project" value="TreeGrafter"/>
</dbReference>
<dbReference type="GO" id="GO:0006264">
    <property type="term" value="P:mitochondrial DNA replication"/>
    <property type="evidence" value="ECO:0007669"/>
    <property type="project" value="TreeGrafter"/>
</dbReference>
<evidence type="ECO:0000256" key="4">
    <source>
        <dbReference type="ARBA" id="ARBA00047303"/>
    </source>
</evidence>
<keyword evidence="6" id="KW-1185">Reference proteome</keyword>
<dbReference type="GO" id="GO:0003887">
    <property type="term" value="F:DNA-directed DNA polymerase activity"/>
    <property type="evidence" value="ECO:0007669"/>
    <property type="project" value="UniProtKB-EC"/>
</dbReference>
<name>A0A061J6M4_TRYRA</name>
<dbReference type="GO" id="GO:0005634">
    <property type="term" value="C:nucleus"/>
    <property type="evidence" value="ECO:0007669"/>
    <property type="project" value="TreeGrafter"/>
</dbReference>
<dbReference type="GO" id="GO:0009411">
    <property type="term" value="P:response to UV"/>
    <property type="evidence" value="ECO:0007669"/>
    <property type="project" value="TreeGrafter"/>
</dbReference>
<evidence type="ECO:0000313" key="5">
    <source>
        <dbReference type="EMBL" id="ESL10514.1"/>
    </source>
</evidence>
<dbReference type="EC" id="2.7.7.102" evidence="3"/>
<organism evidence="5 6">
    <name type="scientific">Trypanosoma rangeli SC58</name>
    <dbReference type="NCBI Taxonomy" id="429131"/>
    <lineage>
        <taxon>Eukaryota</taxon>
        <taxon>Discoba</taxon>
        <taxon>Euglenozoa</taxon>
        <taxon>Kinetoplastea</taxon>
        <taxon>Metakinetoplastina</taxon>
        <taxon>Trypanosomatida</taxon>
        <taxon>Trypanosomatidae</taxon>
        <taxon>Trypanosoma</taxon>
        <taxon>Herpetosoma</taxon>
    </lineage>
</organism>
<dbReference type="GO" id="GO:0003682">
    <property type="term" value="F:chromatin binding"/>
    <property type="evidence" value="ECO:0007669"/>
    <property type="project" value="TreeGrafter"/>
</dbReference>
<dbReference type="InterPro" id="IPR044917">
    <property type="entry name" value="PRIMPOL"/>
</dbReference>
<protein>
    <recommendedName>
        <fullName evidence="1">DNA-directed primase/polymerase protein</fullName>
        <ecNumber evidence="3">2.7.7.102</ecNumber>
    </recommendedName>
</protein>